<accession>A0A1B3ZES4</accession>
<reference evidence="2 3" key="1">
    <citation type="submission" date="2016-01" db="EMBL/GenBank/DDBJ databases">
        <title>Complete genome and mega plasmid sequence of Sphingomonas panacis DCY99 elicits systemic resistance in rice to Xanthomonas oryzae.</title>
        <authorList>
            <person name="Kim Y.J."/>
            <person name="Yang D.C."/>
            <person name="Sing P."/>
        </authorList>
    </citation>
    <scope>NUCLEOTIDE SEQUENCE [LARGE SCALE GENOMIC DNA]</scope>
    <source>
        <strain evidence="2 3">DCY99</strain>
    </source>
</reference>
<gene>
    <name evidence="2" type="ORF">AWL63_19970</name>
</gene>
<keyword evidence="1" id="KW-0812">Transmembrane</keyword>
<evidence type="ECO:0000313" key="3">
    <source>
        <dbReference type="Proteomes" id="UP000094256"/>
    </source>
</evidence>
<sequence length="78" mass="8700">MPTYRRQARVVRFRVAFAFIRTLLVSMAIRNAVAIFAAYVLIARAGIKMTLSTRVCGPAGRFDTGHHETIVLIVSHRG</sequence>
<dbReference type="EMBL" id="CP014168">
    <property type="protein sequence ID" value="AOH85893.1"/>
    <property type="molecule type" value="Genomic_DNA"/>
</dbReference>
<keyword evidence="3" id="KW-1185">Reference proteome</keyword>
<keyword evidence="1" id="KW-0472">Membrane</keyword>
<proteinExistence type="predicted"/>
<evidence type="ECO:0000313" key="2">
    <source>
        <dbReference type="EMBL" id="AOH85893.1"/>
    </source>
</evidence>
<name>A0A1B3ZES4_9SPHN</name>
<dbReference type="STRING" id="1560345.AWL63_19970"/>
<evidence type="ECO:0000256" key="1">
    <source>
        <dbReference type="SAM" id="Phobius"/>
    </source>
</evidence>
<feature type="transmembrane region" description="Helical" evidence="1">
    <location>
        <begin position="20"/>
        <end position="42"/>
    </location>
</feature>
<protein>
    <submittedName>
        <fullName evidence="2">Uncharacterized protein</fullName>
    </submittedName>
</protein>
<organism evidence="2 3">
    <name type="scientific">Sphingomonas panacis</name>
    <dbReference type="NCBI Taxonomy" id="1560345"/>
    <lineage>
        <taxon>Bacteria</taxon>
        <taxon>Pseudomonadati</taxon>
        <taxon>Pseudomonadota</taxon>
        <taxon>Alphaproteobacteria</taxon>
        <taxon>Sphingomonadales</taxon>
        <taxon>Sphingomonadaceae</taxon>
        <taxon>Sphingomonas</taxon>
    </lineage>
</organism>
<keyword evidence="1" id="KW-1133">Transmembrane helix</keyword>
<dbReference type="Proteomes" id="UP000094256">
    <property type="component" value="Chromosome"/>
</dbReference>
<dbReference type="AlphaFoldDB" id="A0A1B3ZES4"/>
<dbReference type="KEGG" id="span:AWL63_19970"/>